<dbReference type="Proteomes" id="UP001432046">
    <property type="component" value="Chromosome"/>
</dbReference>
<reference evidence="1" key="2">
    <citation type="submission" date="2024-03" db="EMBL/GenBank/DDBJ databases">
        <authorList>
            <person name="Bromfield E.S.P."/>
            <person name="Cloutier S."/>
        </authorList>
    </citation>
    <scope>NUCLEOTIDE SEQUENCE</scope>
    <source>
        <strain evidence="1">5S5</strain>
    </source>
</reference>
<proteinExistence type="predicted"/>
<accession>A0ABZ2P4D1</accession>
<dbReference type="EMBL" id="CP147711">
    <property type="protein sequence ID" value="WXC82095.1"/>
    <property type="molecule type" value="Genomic_DNA"/>
</dbReference>
<protein>
    <recommendedName>
        <fullName evidence="3">HEAT repeat domain-containing protein</fullName>
    </recommendedName>
</protein>
<dbReference type="RefSeq" id="WP_156928988.1">
    <property type="nucleotide sequence ID" value="NZ_CP088288.1"/>
</dbReference>
<evidence type="ECO:0000313" key="1">
    <source>
        <dbReference type="EMBL" id="WXC82095.1"/>
    </source>
</evidence>
<reference evidence="1" key="1">
    <citation type="journal article" date="2021" name="Int. J. Syst. Evol. Microbiol.">
        <title>Bradyrhizobium septentrionale sp. nov. (sv. septentrionale) and Bradyrhizobium quebecense sp. nov. (sv. septentrionale) associated with legumes native to Canada possess rearranged symbiosis genes and numerous insertion sequences.</title>
        <authorList>
            <person name="Bromfield E.S.P."/>
            <person name="Cloutier S."/>
        </authorList>
    </citation>
    <scope>NUCLEOTIDE SEQUENCE</scope>
    <source>
        <strain evidence="1">5S5</strain>
    </source>
</reference>
<evidence type="ECO:0000313" key="2">
    <source>
        <dbReference type="Proteomes" id="UP001432046"/>
    </source>
</evidence>
<sequence length="291" mass="32557">MAGCVEGIVERIHRVAVDGLSHPDANSLLHAYIACLPVPDLCLGILETLAEPSVRRSALRRRLLRLLRDGDLQPPDLKLVCDLIEECRLAGRDKPKVRVSVDTLLSSVFAHLPPTQQHSIVQTWMDRGTTGAAGRWLKAVAEVPALFDERAIMAYYKASDDERAEKLLANRASAAFLEEILPELAERCDRGWVLSKAALRASRVDEAVWPIIRARHPATYLYLCARLHRRIPEEEALEIALICPNSMMNETRGLAIWAVGQMGMIRVLDQIVARGEELDRKDRAEFESFPG</sequence>
<organism evidence="1 2">
    <name type="scientific">Bradyrhizobium septentrionale</name>
    <dbReference type="NCBI Taxonomy" id="1404411"/>
    <lineage>
        <taxon>Bacteria</taxon>
        <taxon>Pseudomonadati</taxon>
        <taxon>Pseudomonadota</taxon>
        <taxon>Alphaproteobacteria</taxon>
        <taxon>Hyphomicrobiales</taxon>
        <taxon>Nitrobacteraceae</taxon>
        <taxon>Bradyrhizobium</taxon>
    </lineage>
</organism>
<name>A0ABZ2P4D1_9BRAD</name>
<evidence type="ECO:0008006" key="3">
    <source>
        <dbReference type="Google" id="ProtNLM"/>
    </source>
</evidence>
<gene>
    <name evidence="1" type="ORF">WDK88_11120</name>
</gene>
<keyword evidence="2" id="KW-1185">Reference proteome</keyword>